<evidence type="ECO:0000256" key="1">
    <source>
        <dbReference type="ARBA" id="ARBA00022837"/>
    </source>
</evidence>
<dbReference type="InterPro" id="IPR018247">
    <property type="entry name" value="EF_Hand_1_Ca_BS"/>
</dbReference>
<feature type="signal peptide" evidence="2">
    <location>
        <begin position="1"/>
        <end position="21"/>
    </location>
</feature>
<dbReference type="InterPro" id="IPR011992">
    <property type="entry name" value="EF-hand-dom_pair"/>
</dbReference>
<keyword evidence="4" id="KW-1185">Reference proteome</keyword>
<comment type="caution">
    <text evidence="3">The sequence shown here is derived from an EMBL/GenBank/DDBJ whole genome shotgun (WGS) entry which is preliminary data.</text>
</comment>
<feature type="chain" id="PRO_5042988400" description="EF-hand domain-containing protein" evidence="2">
    <location>
        <begin position="22"/>
        <end position="138"/>
    </location>
</feature>
<reference evidence="3 4" key="1">
    <citation type="submission" date="2024-02" db="EMBL/GenBank/DDBJ databases">
        <title>Chromosome-scale genome assembly of the rough periwinkle Littorina saxatilis.</title>
        <authorList>
            <person name="De Jode A."/>
            <person name="Faria R."/>
            <person name="Formenti G."/>
            <person name="Sims Y."/>
            <person name="Smith T.P."/>
            <person name="Tracey A."/>
            <person name="Wood J.M.D."/>
            <person name="Zagrodzka Z.B."/>
            <person name="Johannesson K."/>
            <person name="Butlin R.K."/>
            <person name="Leder E.H."/>
        </authorList>
    </citation>
    <scope>NUCLEOTIDE SEQUENCE [LARGE SCALE GENOMIC DNA]</scope>
    <source>
        <strain evidence="3">Snail1</strain>
        <tissue evidence="3">Muscle</tissue>
    </source>
</reference>
<dbReference type="AlphaFoldDB" id="A0AAN9G6I2"/>
<proteinExistence type="predicted"/>
<keyword evidence="2" id="KW-0732">Signal</keyword>
<dbReference type="Proteomes" id="UP001374579">
    <property type="component" value="Unassembled WGS sequence"/>
</dbReference>
<dbReference type="SUPFAM" id="SSF47473">
    <property type="entry name" value="EF-hand"/>
    <property type="match status" value="1"/>
</dbReference>
<keyword evidence="1" id="KW-0106">Calcium</keyword>
<name>A0AAN9G6I2_9CAEN</name>
<accession>A0AAN9G6I2</accession>
<sequence length="138" mass="15196">MNSVVFRFAAAALLVLPLCKGACAPTGLTVEEKLKLLARDNDEDGNGVVTTSDIAYDINNRYDTNNDGRVDESEWVARWTCGYGDTKQYARWVWGVLNGGASYMDASQFAGEPFHTGIPLDNFIATNRERYIKFASSG</sequence>
<evidence type="ECO:0000313" key="4">
    <source>
        <dbReference type="Proteomes" id="UP001374579"/>
    </source>
</evidence>
<protein>
    <recommendedName>
        <fullName evidence="5">EF-hand domain-containing protein</fullName>
    </recommendedName>
</protein>
<gene>
    <name evidence="3" type="ORF">V1264_004160</name>
</gene>
<evidence type="ECO:0008006" key="5">
    <source>
        <dbReference type="Google" id="ProtNLM"/>
    </source>
</evidence>
<dbReference type="EMBL" id="JBAMIC010000013">
    <property type="protein sequence ID" value="KAK7097141.1"/>
    <property type="molecule type" value="Genomic_DNA"/>
</dbReference>
<organism evidence="3 4">
    <name type="scientific">Littorina saxatilis</name>
    <dbReference type="NCBI Taxonomy" id="31220"/>
    <lineage>
        <taxon>Eukaryota</taxon>
        <taxon>Metazoa</taxon>
        <taxon>Spiralia</taxon>
        <taxon>Lophotrochozoa</taxon>
        <taxon>Mollusca</taxon>
        <taxon>Gastropoda</taxon>
        <taxon>Caenogastropoda</taxon>
        <taxon>Littorinimorpha</taxon>
        <taxon>Littorinoidea</taxon>
        <taxon>Littorinidae</taxon>
        <taxon>Littorina</taxon>
    </lineage>
</organism>
<evidence type="ECO:0000256" key="2">
    <source>
        <dbReference type="SAM" id="SignalP"/>
    </source>
</evidence>
<dbReference type="PROSITE" id="PS00018">
    <property type="entry name" value="EF_HAND_1"/>
    <property type="match status" value="1"/>
</dbReference>
<evidence type="ECO:0000313" key="3">
    <source>
        <dbReference type="EMBL" id="KAK7097141.1"/>
    </source>
</evidence>